<name>A0A0F3GZS9_9BACT</name>
<sequence length="50" mass="5290">MPLPLPELPAVIVIQATLLEAVHVQPVFAVTLTLPVPPEDAKLLLVGLIV</sequence>
<evidence type="ECO:0000313" key="2">
    <source>
        <dbReference type="Proteomes" id="UP000033423"/>
    </source>
</evidence>
<comment type="caution">
    <text evidence="1">The sequence shown here is derived from an EMBL/GenBank/DDBJ whole genome shotgun (WGS) entry which is preliminary data.</text>
</comment>
<dbReference type="Proteomes" id="UP000033423">
    <property type="component" value="Unassembled WGS sequence"/>
</dbReference>
<evidence type="ECO:0000313" key="1">
    <source>
        <dbReference type="EMBL" id="KJU86208.1"/>
    </source>
</evidence>
<protein>
    <submittedName>
        <fullName evidence="1">Uncharacterized protein</fullName>
    </submittedName>
</protein>
<gene>
    <name evidence="1" type="ORF">MBAV_001597</name>
</gene>
<dbReference type="EMBL" id="LACI01000685">
    <property type="protein sequence ID" value="KJU86208.1"/>
    <property type="molecule type" value="Genomic_DNA"/>
</dbReference>
<organism evidence="1 2">
    <name type="scientific">Candidatus Magnetobacterium bavaricum</name>
    <dbReference type="NCBI Taxonomy" id="29290"/>
    <lineage>
        <taxon>Bacteria</taxon>
        <taxon>Pseudomonadati</taxon>
        <taxon>Nitrospirota</taxon>
        <taxon>Thermodesulfovibrionia</taxon>
        <taxon>Thermodesulfovibrionales</taxon>
        <taxon>Candidatus Magnetobacteriaceae</taxon>
        <taxon>Candidatus Magnetobacterium</taxon>
    </lineage>
</organism>
<reference evidence="1 2" key="1">
    <citation type="submission" date="2015-02" db="EMBL/GenBank/DDBJ databases">
        <title>Single-cell genomics of uncultivated deep-branching MTB reveals a conserved set of magnetosome genes.</title>
        <authorList>
            <person name="Kolinko S."/>
            <person name="Richter M."/>
            <person name="Glockner F.O."/>
            <person name="Brachmann A."/>
            <person name="Schuler D."/>
        </authorList>
    </citation>
    <scope>NUCLEOTIDE SEQUENCE [LARGE SCALE GENOMIC DNA]</scope>
    <source>
        <strain evidence="1">TM-1</strain>
    </source>
</reference>
<keyword evidence="2" id="KW-1185">Reference proteome</keyword>
<dbReference type="AlphaFoldDB" id="A0A0F3GZS9"/>
<proteinExistence type="predicted"/>
<accession>A0A0F3GZS9</accession>